<feature type="non-terminal residue" evidence="1">
    <location>
        <position position="135"/>
    </location>
</feature>
<comment type="caution">
    <text evidence="1">The sequence shown here is derived from an EMBL/GenBank/DDBJ whole genome shotgun (WGS) entry which is preliminary data.</text>
</comment>
<gene>
    <name evidence="1" type="ORF">LCGC14_1366340</name>
</gene>
<evidence type="ECO:0000313" key="1">
    <source>
        <dbReference type="EMBL" id="KKM77800.1"/>
    </source>
</evidence>
<reference evidence="1" key="1">
    <citation type="journal article" date="2015" name="Nature">
        <title>Complex archaea that bridge the gap between prokaryotes and eukaryotes.</title>
        <authorList>
            <person name="Spang A."/>
            <person name="Saw J.H."/>
            <person name="Jorgensen S.L."/>
            <person name="Zaremba-Niedzwiedzka K."/>
            <person name="Martijn J."/>
            <person name="Lind A.E."/>
            <person name="van Eijk R."/>
            <person name="Schleper C."/>
            <person name="Guy L."/>
            <person name="Ettema T.J."/>
        </authorList>
    </citation>
    <scope>NUCLEOTIDE SEQUENCE</scope>
</reference>
<sequence>MLSGWYCLIPHELDPDRFGIFRKFYEKDFLSISKYNGKAFSFCNTENKSYDLMVQACLILYKHYFPSVEIDSDGNEKYWLEAKFFVHKITGIETLPEHFKLEQKINDFITLKLENAKTNIYVNEERFNQCKFLLL</sequence>
<organism evidence="1">
    <name type="scientific">marine sediment metagenome</name>
    <dbReference type="NCBI Taxonomy" id="412755"/>
    <lineage>
        <taxon>unclassified sequences</taxon>
        <taxon>metagenomes</taxon>
        <taxon>ecological metagenomes</taxon>
    </lineage>
</organism>
<name>A0A0F9MLV9_9ZZZZ</name>
<dbReference type="EMBL" id="LAZR01008588">
    <property type="protein sequence ID" value="KKM77800.1"/>
    <property type="molecule type" value="Genomic_DNA"/>
</dbReference>
<dbReference type="AlphaFoldDB" id="A0A0F9MLV9"/>
<accession>A0A0F9MLV9</accession>
<protein>
    <submittedName>
        <fullName evidence="1">Uncharacterized protein</fullName>
    </submittedName>
</protein>
<proteinExistence type="predicted"/>